<dbReference type="InterPro" id="IPR036084">
    <property type="entry name" value="Ser_inhib-like_sf"/>
</dbReference>
<dbReference type="GO" id="GO:0031012">
    <property type="term" value="C:extracellular matrix"/>
    <property type="evidence" value="ECO:0007669"/>
    <property type="project" value="TreeGrafter"/>
</dbReference>
<evidence type="ECO:0000256" key="12">
    <source>
        <dbReference type="ARBA" id="ARBA00057483"/>
    </source>
</evidence>
<evidence type="ECO:0000259" key="17">
    <source>
        <dbReference type="PROSITE" id="PS50060"/>
    </source>
</evidence>
<feature type="region of interest" description="Disordered" evidence="15">
    <location>
        <begin position="572"/>
        <end position="604"/>
    </location>
</feature>
<dbReference type="GO" id="GO:0005886">
    <property type="term" value="C:plasma membrane"/>
    <property type="evidence" value="ECO:0007669"/>
    <property type="project" value="UniProtKB-SubCell"/>
</dbReference>
<dbReference type="InterPro" id="IPR000998">
    <property type="entry name" value="MAM_dom"/>
</dbReference>
<dbReference type="PROSITE" id="PS00740">
    <property type="entry name" value="MAM_1"/>
    <property type="match status" value="2"/>
</dbReference>
<dbReference type="Pfam" id="PF01826">
    <property type="entry name" value="TIL"/>
    <property type="match status" value="4"/>
</dbReference>
<gene>
    <name evidence="19" type="ORF">HJG59_019713</name>
</gene>
<protein>
    <recommendedName>
        <fullName evidence="14">Zonadhesin</fullName>
    </recommendedName>
</protein>
<dbReference type="PANTHER" id="PTHR11339:SF374">
    <property type="entry name" value="ZONADHESIN"/>
    <property type="match status" value="1"/>
</dbReference>
<evidence type="ECO:0000256" key="15">
    <source>
        <dbReference type="SAM" id="MobiDB-lite"/>
    </source>
</evidence>
<dbReference type="InterPro" id="IPR050780">
    <property type="entry name" value="Mucin_vWF_Thrombospondin_sf"/>
</dbReference>
<keyword evidence="20" id="KW-1185">Reference proteome</keyword>
<evidence type="ECO:0000256" key="3">
    <source>
        <dbReference type="ARBA" id="ARBA00022536"/>
    </source>
</evidence>
<dbReference type="InterPro" id="IPR001007">
    <property type="entry name" value="VWF_dom"/>
</dbReference>
<keyword evidence="3" id="KW-0245">EGF-like domain</keyword>
<dbReference type="Gene3D" id="2.60.120.200">
    <property type="match status" value="3"/>
</dbReference>
<keyword evidence="9" id="KW-0472">Membrane</keyword>
<comment type="subunit">
    <text evidence="13">Probably forms covalent oligomers.</text>
</comment>
<dbReference type="SMART" id="SM00832">
    <property type="entry name" value="C8"/>
    <property type="match status" value="4"/>
</dbReference>
<evidence type="ECO:0000256" key="6">
    <source>
        <dbReference type="ARBA" id="ARBA00022737"/>
    </source>
</evidence>
<dbReference type="GO" id="GO:0007155">
    <property type="term" value="P:cell adhesion"/>
    <property type="evidence" value="ECO:0007669"/>
    <property type="project" value="UniProtKB-KW"/>
</dbReference>
<dbReference type="InterPro" id="IPR013320">
    <property type="entry name" value="ConA-like_dom_sf"/>
</dbReference>
<dbReference type="CDD" id="cd19941">
    <property type="entry name" value="TIL"/>
    <property type="match status" value="4"/>
</dbReference>
<keyword evidence="2" id="KW-1003">Cell membrane</keyword>
<dbReference type="InterPro" id="IPR025615">
    <property type="entry name" value="TILa_dom"/>
</dbReference>
<evidence type="ECO:0000256" key="5">
    <source>
        <dbReference type="ARBA" id="ARBA00022729"/>
    </source>
</evidence>
<keyword evidence="11" id="KW-0325">Glycoprotein</keyword>
<evidence type="ECO:0000256" key="1">
    <source>
        <dbReference type="ARBA" id="ARBA00004251"/>
    </source>
</evidence>
<evidence type="ECO:0000256" key="8">
    <source>
        <dbReference type="ARBA" id="ARBA00022989"/>
    </source>
</evidence>
<keyword evidence="5 16" id="KW-0732">Signal</keyword>
<dbReference type="SMART" id="SM00215">
    <property type="entry name" value="VWC_out"/>
    <property type="match status" value="3"/>
</dbReference>
<keyword evidence="7" id="KW-0130">Cell adhesion</keyword>
<feature type="domain" description="VWFD" evidence="18">
    <location>
        <begin position="1796"/>
        <end position="1975"/>
    </location>
</feature>
<feature type="compositionally biased region" description="Low complexity" evidence="15">
    <location>
        <begin position="586"/>
        <end position="602"/>
    </location>
</feature>
<dbReference type="FunFam" id="2.60.120.200:FF:000128">
    <property type="entry name" value="enteropeptidase isoform X2"/>
    <property type="match status" value="1"/>
</dbReference>
<dbReference type="SUPFAM" id="SSF49899">
    <property type="entry name" value="Concanavalin A-like lectins/glucanases"/>
    <property type="match status" value="3"/>
</dbReference>
<keyword evidence="10" id="KW-1015">Disulfide bond</keyword>
<dbReference type="SUPFAM" id="SSF57567">
    <property type="entry name" value="Serine protease inhibitors"/>
    <property type="match status" value="4"/>
</dbReference>
<feature type="domain" description="VWFD" evidence="18">
    <location>
        <begin position="1022"/>
        <end position="1199"/>
    </location>
</feature>
<dbReference type="Gene3D" id="2.10.70.10">
    <property type="entry name" value="Complement Module, domain 1"/>
    <property type="match status" value="1"/>
</dbReference>
<dbReference type="PROSITE" id="PS50060">
    <property type="entry name" value="MAM_2"/>
    <property type="match status" value="3"/>
</dbReference>
<dbReference type="Proteomes" id="UP000550707">
    <property type="component" value="Unassembled WGS sequence"/>
</dbReference>
<evidence type="ECO:0000256" key="11">
    <source>
        <dbReference type="ARBA" id="ARBA00023180"/>
    </source>
</evidence>
<dbReference type="SMART" id="SM00216">
    <property type="entry name" value="VWD"/>
    <property type="match status" value="4"/>
</dbReference>
<reference evidence="19 20" key="1">
    <citation type="journal article" date="2020" name="Nature">
        <title>Six reference-quality genomes reveal evolution of bat adaptations.</title>
        <authorList>
            <person name="Jebb D."/>
            <person name="Huang Z."/>
            <person name="Pippel M."/>
            <person name="Hughes G.M."/>
            <person name="Lavrichenko K."/>
            <person name="Devanna P."/>
            <person name="Winkler S."/>
            <person name="Jermiin L.S."/>
            <person name="Skirmuntt E.C."/>
            <person name="Katzourakis A."/>
            <person name="Burkitt-Gray L."/>
            <person name="Ray D.A."/>
            <person name="Sullivan K.A.M."/>
            <person name="Roscito J.G."/>
            <person name="Kirilenko B.M."/>
            <person name="Davalos L.M."/>
            <person name="Corthals A.P."/>
            <person name="Power M.L."/>
            <person name="Jones G."/>
            <person name="Ransome R.D."/>
            <person name="Dechmann D.K.N."/>
            <person name="Locatelli A.G."/>
            <person name="Puechmaille S.J."/>
            <person name="Fedrigo O."/>
            <person name="Jarvis E.D."/>
            <person name="Hiller M."/>
            <person name="Vernes S.C."/>
            <person name="Myers E.W."/>
            <person name="Teeling E.C."/>
        </authorList>
    </citation>
    <scope>NUCLEOTIDE SEQUENCE [LARGE SCALE GENOMIC DNA]</scope>
    <source>
        <strain evidence="19">MMolMol1</strain>
        <tissue evidence="19">Muscle</tissue>
    </source>
</reference>
<feature type="domain" description="VWFD" evidence="18">
    <location>
        <begin position="2196"/>
        <end position="2374"/>
    </location>
</feature>
<keyword evidence="6" id="KW-0677">Repeat</keyword>
<organism evidence="19 20">
    <name type="scientific">Molossus molossus</name>
    <name type="common">Pallas' mastiff bat</name>
    <name type="synonym">Vespertilio molossus</name>
    <dbReference type="NCBI Taxonomy" id="27622"/>
    <lineage>
        <taxon>Eukaryota</taxon>
        <taxon>Metazoa</taxon>
        <taxon>Chordata</taxon>
        <taxon>Craniata</taxon>
        <taxon>Vertebrata</taxon>
        <taxon>Euteleostomi</taxon>
        <taxon>Mammalia</taxon>
        <taxon>Eutheria</taxon>
        <taxon>Laurasiatheria</taxon>
        <taxon>Chiroptera</taxon>
        <taxon>Yangochiroptera</taxon>
        <taxon>Molossidae</taxon>
        <taxon>Molossus</taxon>
    </lineage>
</organism>
<evidence type="ECO:0000256" key="9">
    <source>
        <dbReference type="ARBA" id="ARBA00023136"/>
    </source>
</evidence>
<proteinExistence type="predicted"/>
<comment type="caution">
    <text evidence="19">The sequence shown here is derived from an EMBL/GenBank/DDBJ whole genome shotgun (WGS) entry which is preliminary data.</text>
</comment>
<dbReference type="GO" id="GO:0005615">
    <property type="term" value="C:extracellular space"/>
    <property type="evidence" value="ECO:0007669"/>
    <property type="project" value="TreeGrafter"/>
</dbReference>
<name>A0A7J8J5W0_MOLMO</name>
<dbReference type="Pfam" id="PF00629">
    <property type="entry name" value="MAM"/>
    <property type="match status" value="3"/>
</dbReference>
<feature type="domain" description="MAM" evidence="17">
    <location>
        <begin position="217"/>
        <end position="376"/>
    </location>
</feature>
<dbReference type="InterPro" id="IPR002919">
    <property type="entry name" value="TIL_dom"/>
</dbReference>
<evidence type="ECO:0000259" key="18">
    <source>
        <dbReference type="PROSITE" id="PS51233"/>
    </source>
</evidence>
<feature type="chain" id="PRO_5029585499" description="Zonadhesin" evidence="16">
    <location>
        <begin position="20"/>
        <end position="2464"/>
    </location>
</feature>
<dbReference type="Gene3D" id="2.10.25.10">
    <property type="entry name" value="Laminin"/>
    <property type="match status" value="3"/>
</dbReference>
<dbReference type="Pfam" id="PF08742">
    <property type="entry name" value="C8"/>
    <property type="match status" value="4"/>
</dbReference>
<dbReference type="CDD" id="cd06263">
    <property type="entry name" value="MAM"/>
    <property type="match status" value="3"/>
</dbReference>
<comment type="subcellular location">
    <subcellularLocation>
        <location evidence="1">Cell membrane</location>
        <topology evidence="1">Single-pass type I membrane protein</topology>
    </subcellularLocation>
</comment>
<dbReference type="PANTHER" id="PTHR11339">
    <property type="entry name" value="EXTRACELLULAR MATRIX GLYCOPROTEIN RELATED"/>
    <property type="match status" value="1"/>
</dbReference>
<accession>A0A7J8J5W0</accession>
<dbReference type="FunFam" id="2.10.25.10:FF:000055">
    <property type="entry name" value="alpha-tectorin isoform X1"/>
    <property type="match status" value="3"/>
</dbReference>
<evidence type="ECO:0000256" key="7">
    <source>
        <dbReference type="ARBA" id="ARBA00022889"/>
    </source>
</evidence>
<feature type="region of interest" description="Disordered" evidence="15">
    <location>
        <begin position="1167"/>
        <end position="1186"/>
    </location>
</feature>
<feature type="signal peptide" evidence="16">
    <location>
        <begin position="1"/>
        <end position="19"/>
    </location>
</feature>
<evidence type="ECO:0000256" key="13">
    <source>
        <dbReference type="ARBA" id="ARBA00065625"/>
    </source>
</evidence>
<dbReference type="InParanoid" id="A0A7J8J5W0"/>
<comment type="function">
    <text evidence="12">Binds in a species-specific manner to the zona pellucida of the egg. May be involved in gamete recognition and/or signaling.</text>
</comment>
<evidence type="ECO:0000313" key="19">
    <source>
        <dbReference type="EMBL" id="KAF6491512.1"/>
    </source>
</evidence>
<feature type="domain" description="MAM" evidence="17">
    <location>
        <begin position="379"/>
        <end position="543"/>
    </location>
</feature>
<dbReference type="Pfam" id="PF00094">
    <property type="entry name" value="VWD"/>
    <property type="match status" value="4"/>
</dbReference>
<evidence type="ECO:0000256" key="10">
    <source>
        <dbReference type="ARBA" id="ARBA00023157"/>
    </source>
</evidence>
<feature type="domain" description="MAM" evidence="17">
    <location>
        <begin position="47"/>
        <end position="212"/>
    </location>
</feature>
<evidence type="ECO:0000256" key="2">
    <source>
        <dbReference type="ARBA" id="ARBA00022475"/>
    </source>
</evidence>
<dbReference type="SMART" id="SM00137">
    <property type="entry name" value="MAM"/>
    <property type="match status" value="3"/>
</dbReference>
<dbReference type="EMBL" id="JACASF010000003">
    <property type="protein sequence ID" value="KAF6491512.1"/>
    <property type="molecule type" value="Genomic_DNA"/>
</dbReference>
<dbReference type="FunCoup" id="A0A7J8J5W0">
    <property type="interactions" value="20"/>
</dbReference>
<dbReference type="FunFam" id="2.60.120.200:FF:000365">
    <property type="entry name" value="Zonadhesin"/>
    <property type="match status" value="1"/>
</dbReference>
<dbReference type="InterPro" id="IPR001846">
    <property type="entry name" value="VWF_type-D"/>
</dbReference>
<dbReference type="Pfam" id="PF12714">
    <property type="entry name" value="TILa"/>
    <property type="match status" value="4"/>
</dbReference>
<feature type="domain" description="VWFD" evidence="18">
    <location>
        <begin position="1407"/>
        <end position="1587"/>
    </location>
</feature>
<evidence type="ECO:0000256" key="4">
    <source>
        <dbReference type="ARBA" id="ARBA00022692"/>
    </source>
</evidence>
<sequence length="2464" mass="272230">MASLVWTLVLMMGAACSQGQIPTSVWKVKSLDQMPAAHSSENNSIITQCDFEDNSKPFCDWTQMSTDDGDWIRASGPSPMGRAGPSGGYPNGEGYYLHMDSSTIHQSGVVHLLSSPLWEQGPLCVHFAYYMFGLPWGAQLKLLLLMGNNNKHPTLLWKHINTQSPSWMPTTVTVPKASAVPRQLVFEAVRGSPTYLDISLDAISIRRGSCDKVCMMKMCSFDTQNDLCGWSWIPTATGAKWVQKKGSSGMRNVGPKDDFSSPGSGFYMLLDPQNAKPRQKSLLLSHPRQSSGCLSLSFHYILHGQSPGAALTVYASVLGSIQKHVLFSGQSGSNWQPASVNHTGQGLIQFTIVGVFGKIPEPAVAVDAISIAPCGEILPRCDFEDAAHPFCDWVQTSGNGGHWTRGGKNMSIQGTGPFGGSLNRGNYIYLEANKLSQVGQSFRLVSQPFCALGATCMKFSYHMYGLGEGTRLKLLLQSPAGSPPASLWQRIGSQSPGWLNASITIPSGYQQPMQLTLEAIRGTSSSFVVALGFILINHGTCQGPVPTMLPSNYPVPYTGPSEILLSTGKPMAPTEKPTVPTQKPMVPTRKPTVPTRKPTLPTEKPTVHIEKPTVHIEKPTVHIEKPIVHTEKPTVHIEKPTLPTEKPTVHIEKPTLPTEKPTVHIEKPTVHIEKPIVHTEKPIVHIEKPTVHIEKPIVHTEKPIVHIEKPTVHIEKPTVHIEKPIVHTENPTVHTEKPMVHIEKPIVSTEKPIVHIEKPIVPTEKPIVHIEKPIVPTEKPIVHIEKPTVHIEKPTVHIKKPIVPTEKPTVHIEKPIVPTEKPIVHIEKPIVPAEKPIVHIKKPTVHIEKPTVHIEKPIVHIEKPTVHIKRPTIPTTSVVVLPTTTVITVLTKPVSTPSTSITTVTPRPTPASCPSNAHYEPCACPASCQNPNVNCKLVCKPGCVCNSGFLFSDSHCINASSCKCFHDNNYYKTGAEWFGPNCTEHCRCWPGSQTECQTSQCGKHTVCQLKNGQYGCHPHGTATCFVYGDPHYFTFDGRHFSFMGKCTYILAQLCGNSTEPFFRVAAKNEERGHEDMSCLSEIYVTLPETTITLLRGRRTLVEGQQVTLPVILSNSIFVTSSGRFVELQTAFGLRVRWDGDQQLFMSVPSTYYGKLCGFCGNYDGDSSNDNQMPDGRPARDAEELGNSWQTAEDTDKKCQKNKANPPSCDSALQNTLSRPEFCGRIIVSHGAFERCLPHLMASFFFNNCVLDMCKFQGLQQMLCAHMAALTATCQNAGYMVKPWRQPRFCALDCPPNSTYTMCAKLCPDTCHSKFSGMSCQNRCVEGCECNPGFILSGLQCVPQSQCGCLDSTGRYLTVGQQWYEPDCRQLCVCEGNNKIRCVLWRCQAQEVCSLQDGIYGCHAKGSATCTVSGDPHYLTFDGALYHFMGTCSYILTKLCWLRSFKNYFVVSTTNEFRDGNLEVSYVKAVHIQVFNLRISLIKGHKVVLNGRRVTLPVWPAQGRVSIRPSGSFILFYTDFGLQVRYDGNHLVKVTVPSTYAGRLCGLCGNYNNNSLDDDLKPDRKPAGSSIQLGVAWKSDEYSESGCFFSGGKPPKCQGNEVTETWNKNCNILIDHLGPFSQCHKVVSPDFSFASCVHGQCGTNGDVLTLCRSLQAYASLCAQAGQTPAWRNSTFCPLKCPSGSSYSTCTNPCPATCLSLNTPRDCPAALPCAEGCECQKGHVLSGTSCVPYSQCGCTDPQGSYHPVGESWYTDNTCSRLCSCSIHNNISCLQTSCKPTELCGPLEGLIRCSYAGMGVCRISDNSHYVSFDGSYHAIRNTCTYVLAKTCHFTMELPFFKISGENGETEGQSPAFDLRQVNINIFDSLITLQKDHRVLINGKQVILPSNNQIRGVTISVSGIYTMLRVYIGLQIKFDDSGFLEIEIPRAYYGKVCGLCGNFNGEEEDELMMPNDELAQNDSEFVDSWQDKEANPNCQQDNEIDEQMRMKVEHQETLTANCRQDHLERPLEQCQEAFQSPVWTKCAAHVAPTPFLLNCMHNLCEFSLNRALCESLQAFGAACQAQGLKPPIWRNSSFCPLECPTHSTYTPCVQPCSPSCWDPKDQCEDTTDPSSCEEGCICQPGYVLSEQQCVLRTQCGCRDAQGDFLPAGKTWLSSDCTQSCTCRAGGIQCQPFTCPSGSHCKTDASGNSRCIAPKWEQCSVFGDPHYRTFDGLSYRFQGRMTYILIKTVDMLPSGMAPLVVEGRNKIYMPLSQIFLHEIIVMVYGYTVQLQAELQLVVNNQKMDTPFNPSKKLQVSIRGHRLYLITDFELVVSFDGRDNAVISLPSTYQGLVCGLCGNFDKNIKNEFMLPNGVLTENLNYFGNSWEVKIKGGNSRFSRSIQEEEAGEEKSDFDVSECHLEQLELINSTQACRVLVDPQGPFAACHQIVAPEPFQEHCMFDLCVTRDPKEQEKLRCQILSGWVTAL</sequence>
<keyword evidence="4" id="KW-0812">Transmembrane</keyword>
<keyword evidence="8" id="KW-1133">Transmembrane helix</keyword>
<evidence type="ECO:0000256" key="14">
    <source>
        <dbReference type="ARBA" id="ARBA00067986"/>
    </source>
</evidence>
<dbReference type="PROSITE" id="PS51233">
    <property type="entry name" value="VWFD"/>
    <property type="match status" value="4"/>
</dbReference>
<evidence type="ECO:0000313" key="20">
    <source>
        <dbReference type="Proteomes" id="UP000550707"/>
    </source>
</evidence>
<dbReference type="InterPro" id="IPR014853">
    <property type="entry name" value="VWF/SSPO/ZAN-like_Cys-rich_dom"/>
</dbReference>
<evidence type="ECO:0000256" key="16">
    <source>
        <dbReference type="SAM" id="SignalP"/>
    </source>
</evidence>